<dbReference type="InterPro" id="IPR011009">
    <property type="entry name" value="Kinase-like_dom_sf"/>
</dbReference>
<dbReference type="Gene3D" id="3.30.200.20">
    <property type="entry name" value="Phosphorylase Kinase, domain 1"/>
    <property type="match status" value="1"/>
</dbReference>
<evidence type="ECO:0000313" key="3">
    <source>
        <dbReference type="Proteomes" id="UP001172708"/>
    </source>
</evidence>
<evidence type="ECO:0000313" key="2">
    <source>
        <dbReference type="EMBL" id="MDN4480982.1"/>
    </source>
</evidence>
<dbReference type="RefSeq" id="WP_301142469.1">
    <property type="nucleotide sequence ID" value="NZ_JAUHQA010000001.1"/>
</dbReference>
<keyword evidence="3" id="KW-1185">Reference proteome</keyword>
<feature type="domain" description="Aminoglycoside phosphotransferase" evidence="1">
    <location>
        <begin position="29"/>
        <end position="255"/>
    </location>
</feature>
<dbReference type="CDD" id="cd05152">
    <property type="entry name" value="MPH2"/>
    <property type="match status" value="1"/>
</dbReference>
<dbReference type="Proteomes" id="UP001172708">
    <property type="component" value="Unassembled WGS sequence"/>
</dbReference>
<dbReference type="InterPro" id="IPR051678">
    <property type="entry name" value="AGP_Transferase"/>
</dbReference>
<dbReference type="Gene3D" id="3.90.1200.10">
    <property type="match status" value="1"/>
</dbReference>
<sequence>MPRSPLALAALASVAVPGLDVYDVLRSPHTDADFDVVVVKDATGTRWIVRAPKRPAAGAALEAERGLLDALARAHDTGLLSFDVPRPRGTASLPEAEGGRAVVYSEVSGSALVLSRLEPGPGLSAAVGRALAQVHELSPSLVEDAGLPAYSAEEYRARRMAELDAGIQTGQVPPRLADRWEHQLENVAWWRFEPTVVHGDLGEHQIMVTGDRVSGIVDWMDARVADPADDLAWLVAAAPEDSLESVVEAYRMARRETRDPHLLDRARLSSELALLQWMMYGVRTENDDVISDGAGMLADLEALLFDDEG</sequence>
<dbReference type="PANTHER" id="PTHR21310:SF15">
    <property type="entry name" value="AMINOGLYCOSIDE PHOSPHOTRANSFERASE DOMAIN-CONTAINING PROTEIN"/>
    <property type="match status" value="1"/>
</dbReference>
<evidence type="ECO:0000259" key="1">
    <source>
        <dbReference type="Pfam" id="PF01636"/>
    </source>
</evidence>
<dbReference type="PANTHER" id="PTHR21310">
    <property type="entry name" value="AMINOGLYCOSIDE PHOSPHOTRANSFERASE-RELATED-RELATED"/>
    <property type="match status" value="1"/>
</dbReference>
<dbReference type="Pfam" id="PF01636">
    <property type="entry name" value="APH"/>
    <property type="match status" value="1"/>
</dbReference>
<proteinExistence type="predicted"/>
<organism evidence="2 3">
    <name type="scientific">Demequina muriae</name>
    <dbReference type="NCBI Taxonomy" id="3051664"/>
    <lineage>
        <taxon>Bacteria</taxon>
        <taxon>Bacillati</taxon>
        <taxon>Actinomycetota</taxon>
        <taxon>Actinomycetes</taxon>
        <taxon>Micrococcales</taxon>
        <taxon>Demequinaceae</taxon>
        <taxon>Demequina</taxon>
    </lineage>
</organism>
<accession>A0ABT8GHT5</accession>
<reference evidence="2" key="1">
    <citation type="submission" date="2023-06" db="EMBL/GenBank/DDBJ databases">
        <title>Egi l300058.</title>
        <authorList>
            <person name="Gao L."/>
            <person name="Fang B.-Z."/>
            <person name="Li W.-J."/>
        </authorList>
    </citation>
    <scope>NUCLEOTIDE SEQUENCE</scope>
    <source>
        <strain evidence="2">EGI L300058</strain>
    </source>
</reference>
<protein>
    <submittedName>
        <fullName evidence="2">Macrolide 2'-phosphotransferase</fullName>
    </submittedName>
</protein>
<dbReference type="EMBL" id="JAUHQA010000001">
    <property type="protein sequence ID" value="MDN4480982.1"/>
    <property type="molecule type" value="Genomic_DNA"/>
</dbReference>
<dbReference type="SUPFAM" id="SSF56112">
    <property type="entry name" value="Protein kinase-like (PK-like)"/>
    <property type="match status" value="1"/>
</dbReference>
<gene>
    <name evidence="2" type="ORF">QQX02_08620</name>
</gene>
<comment type="caution">
    <text evidence="2">The sequence shown here is derived from an EMBL/GenBank/DDBJ whole genome shotgun (WGS) entry which is preliminary data.</text>
</comment>
<dbReference type="InterPro" id="IPR002575">
    <property type="entry name" value="Aminoglycoside_PTrfase"/>
</dbReference>
<name>A0ABT8GHT5_9MICO</name>